<feature type="compositionally biased region" description="Basic and acidic residues" evidence="1">
    <location>
        <begin position="1"/>
        <end position="19"/>
    </location>
</feature>
<gene>
    <name evidence="2" type="ORF">O181_015098</name>
</gene>
<keyword evidence="3" id="KW-1185">Reference proteome</keyword>
<feature type="region of interest" description="Disordered" evidence="1">
    <location>
        <begin position="72"/>
        <end position="120"/>
    </location>
</feature>
<reference evidence="2" key="1">
    <citation type="submission" date="2021-03" db="EMBL/GenBank/DDBJ databases">
        <title>Draft genome sequence of rust myrtle Austropuccinia psidii MF-1, a brazilian biotype.</title>
        <authorList>
            <person name="Quecine M.C."/>
            <person name="Pachon D.M.R."/>
            <person name="Bonatelli M.L."/>
            <person name="Correr F.H."/>
            <person name="Franceschini L.M."/>
            <person name="Leite T.F."/>
            <person name="Margarido G.R.A."/>
            <person name="Almeida C.A."/>
            <person name="Ferrarezi J.A."/>
            <person name="Labate C.A."/>
        </authorList>
    </citation>
    <scope>NUCLEOTIDE SEQUENCE</scope>
    <source>
        <strain evidence="2">MF-1</strain>
    </source>
</reference>
<dbReference type="Proteomes" id="UP000765509">
    <property type="component" value="Unassembled WGS sequence"/>
</dbReference>
<name>A0A9Q3C1U1_9BASI</name>
<evidence type="ECO:0000313" key="3">
    <source>
        <dbReference type="Proteomes" id="UP000765509"/>
    </source>
</evidence>
<feature type="compositionally biased region" description="Polar residues" evidence="1">
    <location>
        <begin position="93"/>
        <end position="102"/>
    </location>
</feature>
<accession>A0A9Q3C1U1</accession>
<comment type="caution">
    <text evidence="2">The sequence shown here is derived from an EMBL/GenBank/DDBJ whole genome shotgun (WGS) entry which is preliminary data.</text>
</comment>
<protein>
    <submittedName>
        <fullName evidence="2">Uncharacterized protein</fullName>
    </submittedName>
</protein>
<feature type="region of interest" description="Disordered" evidence="1">
    <location>
        <begin position="1"/>
        <end position="20"/>
    </location>
</feature>
<proteinExistence type="predicted"/>
<organism evidence="2 3">
    <name type="scientific">Austropuccinia psidii MF-1</name>
    <dbReference type="NCBI Taxonomy" id="1389203"/>
    <lineage>
        <taxon>Eukaryota</taxon>
        <taxon>Fungi</taxon>
        <taxon>Dikarya</taxon>
        <taxon>Basidiomycota</taxon>
        <taxon>Pucciniomycotina</taxon>
        <taxon>Pucciniomycetes</taxon>
        <taxon>Pucciniales</taxon>
        <taxon>Sphaerophragmiaceae</taxon>
        <taxon>Austropuccinia</taxon>
    </lineage>
</organism>
<sequence length="178" mass="19905">MNHFNREKSHSEGSNRHIYEPVQAVLHGVKGKGLENVSTNTPRSDHLLAYSQKTPQRGGNIEILQWTESTVIQAPKQKDKGVPCQKEGGKQGRSCSSFYHQPTSQTTSQSGEEEEEQELEEKIFPKLQDPKNSKGCHGQCFQHGQSFDGIQEQRGTKNKAIPFSNEIAMSLDVVNTLK</sequence>
<evidence type="ECO:0000313" key="2">
    <source>
        <dbReference type="EMBL" id="MBW0475383.1"/>
    </source>
</evidence>
<dbReference type="AlphaFoldDB" id="A0A9Q3C1U1"/>
<dbReference type="EMBL" id="AVOT02004087">
    <property type="protein sequence ID" value="MBW0475383.1"/>
    <property type="molecule type" value="Genomic_DNA"/>
</dbReference>
<evidence type="ECO:0000256" key="1">
    <source>
        <dbReference type="SAM" id="MobiDB-lite"/>
    </source>
</evidence>